<dbReference type="NCBIfam" id="TIGR00444">
    <property type="entry name" value="mazG"/>
    <property type="match status" value="1"/>
</dbReference>
<dbReference type="RefSeq" id="WP_146293386.1">
    <property type="nucleotide sequence ID" value="NZ_SELH01000025.1"/>
</dbReference>
<dbReference type="InterPro" id="IPR048015">
    <property type="entry name" value="NTP-PPase_MazG-like_N"/>
</dbReference>
<dbReference type="GO" id="GO:0006203">
    <property type="term" value="P:dGTP catabolic process"/>
    <property type="evidence" value="ECO:0007669"/>
    <property type="project" value="TreeGrafter"/>
</dbReference>
<dbReference type="InterPro" id="IPR011551">
    <property type="entry name" value="NTP_PyrPHydrolase_MazG"/>
</dbReference>
<dbReference type="FunFam" id="1.10.287.1080:FF:000001">
    <property type="entry name" value="Nucleoside triphosphate pyrophosphohydrolase"/>
    <property type="match status" value="1"/>
</dbReference>
<gene>
    <name evidence="3" type="ORF">ETU09_09715</name>
</gene>
<dbReference type="Pfam" id="PF03819">
    <property type="entry name" value="MazG"/>
    <property type="match status" value="1"/>
</dbReference>
<dbReference type="EC" id="3.6.1.9" evidence="3"/>
<dbReference type="InterPro" id="IPR048011">
    <property type="entry name" value="NTP-PPase_MazG-like_C"/>
</dbReference>
<dbReference type="InterPro" id="IPR004518">
    <property type="entry name" value="MazG-like_dom"/>
</dbReference>
<feature type="domain" description="NTP pyrophosphohydrolase MazG-like" evidence="2">
    <location>
        <begin position="31"/>
        <end position="103"/>
    </location>
</feature>
<keyword evidence="1" id="KW-0175">Coiled coil</keyword>
<dbReference type="GO" id="GO:0046076">
    <property type="term" value="P:dTTP catabolic process"/>
    <property type="evidence" value="ECO:0007669"/>
    <property type="project" value="TreeGrafter"/>
</dbReference>
<dbReference type="SUPFAM" id="SSF101386">
    <property type="entry name" value="all-alpha NTP pyrophosphatases"/>
    <property type="match status" value="2"/>
</dbReference>
<dbReference type="CDD" id="cd11528">
    <property type="entry name" value="NTP-PPase_MazG_Nterm"/>
    <property type="match status" value="1"/>
</dbReference>
<dbReference type="PANTHER" id="PTHR30522">
    <property type="entry name" value="NUCLEOSIDE TRIPHOSPHATE PYROPHOSPHOHYDROLASE"/>
    <property type="match status" value="1"/>
</dbReference>
<name>A0A563D9P3_9FLAO</name>
<dbReference type="NCBIfam" id="NF007113">
    <property type="entry name" value="PRK09562.1"/>
    <property type="match status" value="1"/>
</dbReference>
<keyword evidence="4" id="KW-1185">Reference proteome</keyword>
<dbReference type="EMBL" id="SELH01000025">
    <property type="protein sequence ID" value="TWP26827.1"/>
    <property type="molecule type" value="Genomic_DNA"/>
</dbReference>
<reference evidence="3 4" key="1">
    <citation type="submission" date="2019-02" db="EMBL/GenBank/DDBJ databases">
        <title>Apibacter muscae sp. nov.: a novel member of the house fly microbiota.</title>
        <authorList>
            <person name="Park R."/>
        </authorList>
    </citation>
    <scope>NUCLEOTIDE SEQUENCE [LARGE SCALE GENOMIC DNA]</scope>
    <source>
        <strain evidence="3 4">AL1</strain>
    </source>
</reference>
<evidence type="ECO:0000313" key="4">
    <source>
        <dbReference type="Proteomes" id="UP000319499"/>
    </source>
</evidence>
<dbReference type="GO" id="GO:0006950">
    <property type="term" value="P:response to stress"/>
    <property type="evidence" value="ECO:0007669"/>
    <property type="project" value="UniProtKB-ARBA"/>
</dbReference>
<dbReference type="GO" id="GO:0046047">
    <property type="term" value="P:TTP catabolic process"/>
    <property type="evidence" value="ECO:0007669"/>
    <property type="project" value="TreeGrafter"/>
</dbReference>
<dbReference type="OrthoDB" id="9808939at2"/>
<evidence type="ECO:0000256" key="1">
    <source>
        <dbReference type="SAM" id="Coils"/>
    </source>
</evidence>
<dbReference type="AlphaFoldDB" id="A0A563D9P3"/>
<evidence type="ECO:0000313" key="3">
    <source>
        <dbReference type="EMBL" id="TWP26827.1"/>
    </source>
</evidence>
<proteinExistence type="predicted"/>
<dbReference type="GO" id="GO:0046081">
    <property type="term" value="P:dUTP catabolic process"/>
    <property type="evidence" value="ECO:0007669"/>
    <property type="project" value="TreeGrafter"/>
</dbReference>
<dbReference type="Proteomes" id="UP000319499">
    <property type="component" value="Unassembled WGS sequence"/>
</dbReference>
<organism evidence="3 4">
    <name type="scientific">Apibacter muscae</name>
    <dbReference type="NCBI Taxonomy" id="2509004"/>
    <lineage>
        <taxon>Bacteria</taxon>
        <taxon>Pseudomonadati</taxon>
        <taxon>Bacteroidota</taxon>
        <taxon>Flavobacteriia</taxon>
        <taxon>Flavobacteriales</taxon>
        <taxon>Weeksellaceae</taxon>
        <taxon>Apibacter</taxon>
    </lineage>
</organism>
<dbReference type="Gene3D" id="1.10.287.1080">
    <property type="entry name" value="MazG-like"/>
    <property type="match status" value="2"/>
</dbReference>
<dbReference type="CDD" id="cd11529">
    <property type="entry name" value="NTP-PPase_MazG_Cterm"/>
    <property type="match status" value="1"/>
</dbReference>
<feature type="coiled-coil region" evidence="1">
    <location>
        <begin position="159"/>
        <end position="186"/>
    </location>
</feature>
<dbReference type="GO" id="GO:0047429">
    <property type="term" value="F:nucleoside triphosphate diphosphatase activity"/>
    <property type="evidence" value="ECO:0007669"/>
    <property type="project" value="UniProtKB-EC"/>
</dbReference>
<dbReference type="PANTHER" id="PTHR30522:SF0">
    <property type="entry name" value="NUCLEOSIDE TRIPHOSPHATE PYROPHOSPHOHYDROLASE"/>
    <property type="match status" value="1"/>
</dbReference>
<accession>A0A563D9P3</accession>
<sequence length="257" mass="30415">MSTREKQLESFNKLLDIMDQLREECPWDKKQTFQSLKDLTLEETYELLEAIENKDFEEIKKELGDLMLHLVFYSKIASESDKFDIGDVLNSICDKLIYRHPHIYGSVNVKDENDVKQNWEKLKLKEGRNSVLEGVPSSLPSMIKAYRILDKVKGIGFDFKNESEDINKIIEEFEEFENENDLENKAKEFGDILFSLINFAHRQNINPENALEKTNRKFITRFQTMEYLIKNKNLEIENLSLNELNYFWDEAKSIHNK</sequence>
<keyword evidence="3" id="KW-0378">Hydrolase</keyword>
<dbReference type="GO" id="GO:0046052">
    <property type="term" value="P:UTP catabolic process"/>
    <property type="evidence" value="ECO:0007669"/>
    <property type="project" value="TreeGrafter"/>
</dbReference>
<dbReference type="GO" id="GO:0046061">
    <property type="term" value="P:dATP catabolic process"/>
    <property type="evidence" value="ECO:0007669"/>
    <property type="project" value="TreeGrafter"/>
</dbReference>
<protein>
    <submittedName>
        <fullName evidence="3">Nucleoside triphosphate pyrophosphohydrolase</fullName>
        <ecNumber evidence="3">3.6.1.9</ecNumber>
    </submittedName>
</protein>
<evidence type="ECO:0000259" key="2">
    <source>
        <dbReference type="Pfam" id="PF03819"/>
    </source>
</evidence>
<comment type="caution">
    <text evidence="3">The sequence shown here is derived from an EMBL/GenBank/DDBJ whole genome shotgun (WGS) entry which is preliminary data.</text>
</comment>